<evidence type="ECO:0000313" key="2">
    <source>
        <dbReference type="EMBL" id="KZM20145.1"/>
    </source>
</evidence>
<feature type="compositionally biased region" description="Basic and acidic residues" evidence="1">
    <location>
        <begin position="569"/>
        <end position="582"/>
    </location>
</feature>
<evidence type="ECO:0000313" key="3">
    <source>
        <dbReference type="Proteomes" id="UP000076837"/>
    </source>
</evidence>
<evidence type="ECO:0000256" key="1">
    <source>
        <dbReference type="SAM" id="MobiDB-lite"/>
    </source>
</evidence>
<proteinExistence type="predicted"/>
<feature type="region of interest" description="Disordered" evidence="1">
    <location>
        <begin position="838"/>
        <end position="896"/>
    </location>
</feature>
<dbReference type="OrthoDB" id="3683952at2759"/>
<accession>A0A162YP55</accession>
<reference evidence="2 3" key="1">
    <citation type="journal article" date="2016" name="Sci. Rep.">
        <title>Draft genome sequencing and secretome analysis of fungal phytopathogen Ascochyta rabiei provides insight into the necrotrophic effector repertoire.</title>
        <authorList>
            <person name="Verma S."/>
            <person name="Gazara R.K."/>
            <person name="Nizam S."/>
            <person name="Parween S."/>
            <person name="Chattopadhyay D."/>
            <person name="Verma P.K."/>
        </authorList>
    </citation>
    <scope>NUCLEOTIDE SEQUENCE [LARGE SCALE GENOMIC DNA]</scope>
    <source>
        <strain evidence="2 3">ArDII</strain>
    </source>
</reference>
<feature type="compositionally biased region" description="Polar residues" evidence="1">
    <location>
        <begin position="651"/>
        <end position="660"/>
    </location>
</feature>
<feature type="region of interest" description="Disordered" evidence="1">
    <location>
        <begin position="494"/>
        <end position="514"/>
    </location>
</feature>
<name>A0A162YP55_DIDRA</name>
<organism evidence="2 3">
    <name type="scientific">Didymella rabiei</name>
    <name type="common">Chickpea ascochyta blight fungus</name>
    <name type="synonym">Mycosphaerella rabiei</name>
    <dbReference type="NCBI Taxonomy" id="5454"/>
    <lineage>
        <taxon>Eukaryota</taxon>
        <taxon>Fungi</taxon>
        <taxon>Dikarya</taxon>
        <taxon>Ascomycota</taxon>
        <taxon>Pezizomycotina</taxon>
        <taxon>Dothideomycetes</taxon>
        <taxon>Pleosporomycetidae</taxon>
        <taxon>Pleosporales</taxon>
        <taxon>Pleosporineae</taxon>
        <taxon>Didymellaceae</taxon>
        <taxon>Ascochyta</taxon>
    </lineage>
</organism>
<feature type="compositionally biased region" description="Basic and acidic residues" evidence="1">
    <location>
        <begin position="498"/>
        <end position="514"/>
    </location>
</feature>
<feature type="compositionally biased region" description="Basic and acidic residues" evidence="1">
    <location>
        <begin position="838"/>
        <end position="848"/>
    </location>
</feature>
<keyword evidence="3" id="KW-1185">Reference proteome</keyword>
<protein>
    <submittedName>
        <fullName evidence="2">Uncharacterized protein</fullName>
    </submittedName>
</protein>
<dbReference type="Proteomes" id="UP000076837">
    <property type="component" value="Unassembled WGS sequence"/>
</dbReference>
<sequence length="896" mass="99989">MSKQQIPPAPLSRRQESKLKELRGVLQRQGLLIVLDSFPGPESFTFSRTQKFDHNAIQLSLGHRPRVDGSICQAWTCIVSEKKDPKPPVAFYDHELSGDGTRILHYPRSASSLLRKATDLCPPFCFLQYDPHDDNAREMRNMLCAIILYKALVSGVDDYALEWPIFQDSLGLALKHIDSRATYHQWLHNRKIAVFKPTVSGKSSRLAASKDRDGVLDQIQPESRTAECLHTASSMSDEKYTGGTVRASSSGITVKPNTSLWRLKNQVGDTRFQLLDNIPSRPMRFSSHTLGAPYFPFRLQVGAYDQNSDGALVVYAYLIHDGVKRTVVKILSHDHDGGEVAWTMERLQSVDLLEPFNYLDKLTTKSNGVKPGDKARAAKIRSVISYYFFLAEHEGIIGDPRITVGESFGKRLCTACVELQEAGFSNDENVSKNRSDTGNGEENEVENFFYEPSRSVNGFEEAEAGLSREKEGEDKPSTIARLRLQSNFLEDIVYTGPPEHREKVPDSDSGPDRSETALQKLALEEPPHGNLPRLQLELHPSFRLDHKTSQSSLANPIDEADSNAASTDEVEKPHSDATDDKHARRSHATASLDVLHIQHQPLNAIQMGKKIMLDEVRTTLPLSSIQAAVDECPSSIEKTSIVAAAVHHAETTVSNHSKSSPIWPPRHSITQNESDDESVSMDTSLSLSPAPNRSHSPAFQLNGTRKSSGPIKPIANDDGFHVRADQVTDRIFVSPHRTADRDEEGQRIPSIINEPDIFPDTAQIFDISSDEDCEIAALSTVQNELEQTPEASDWIDDKSNIAHMSASPRRAKRKLFLISDTENGLKMIDEQHEKWMGREKLSDEENSKRLRAHYTVERAQNTTRRTARKTGAPIRSGQRFNLQHGDENGNAGFPLE</sequence>
<feature type="region of interest" description="Disordered" evidence="1">
    <location>
        <begin position="651"/>
        <end position="710"/>
    </location>
</feature>
<dbReference type="EMBL" id="JYNV01000285">
    <property type="protein sequence ID" value="KZM20145.1"/>
    <property type="molecule type" value="Genomic_DNA"/>
</dbReference>
<comment type="caution">
    <text evidence="2">The sequence shown here is derived from an EMBL/GenBank/DDBJ whole genome shotgun (WGS) entry which is preliminary data.</text>
</comment>
<dbReference type="AlphaFoldDB" id="A0A162YP55"/>
<gene>
    <name evidence="2" type="ORF">ST47_g8727</name>
</gene>
<feature type="region of interest" description="Disordered" evidence="1">
    <location>
        <begin position="547"/>
        <end position="587"/>
    </location>
</feature>
<feature type="compositionally biased region" description="Polar residues" evidence="1">
    <location>
        <begin position="680"/>
        <end position="707"/>
    </location>
</feature>